<dbReference type="Gene3D" id="2.60.40.10">
    <property type="entry name" value="Immunoglobulins"/>
    <property type="match status" value="1"/>
</dbReference>
<accession>A0A8C9WQF4</accession>
<keyword evidence="3" id="KW-1185">Reference proteome</keyword>
<dbReference type="AlphaFoldDB" id="A0A8C9WQF4"/>
<organism evidence="2 3">
    <name type="scientific">Scleropages formosus</name>
    <name type="common">Asian bonytongue</name>
    <name type="synonym">Osteoglossum formosum</name>
    <dbReference type="NCBI Taxonomy" id="113540"/>
    <lineage>
        <taxon>Eukaryota</taxon>
        <taxon>Metazoa</taxon>
        <taxon>Chordata</taxon>
        <taxon>Craniata</taxon>
        <taxon>Vertebrata</taxon>
        <taxon>Euteleostomi</taxon>
        <taxon>Actinopterygii</taxon>
        <taxon>Neopterygii</taxon>
        <taxon>Teleostei</taxon>
        <taxon>Osteoglossocephala</taxon>
        <taxon>Osteoglossomorpha</taxon>
        <taxon>Osteoglossiformes</taxon>
        <taxon>Osteoglossidae</taxon>
        <taxon>Scleropages</taxon>
    </lineage>
</organism>
<sequence length="131" mass="14862">MVIKWFSPPVSAARLEVKVNPRVALSHVGDRLVAECEAQCAENAKFLWDTLSDVPLEGRVTRGESAKSFLTFDPVTIENEETFVCKVTCGKDWRQSRIKVTVYCKFITSHYTLVKFCFPGKVSTFIILEVR</sequence>
<reference evidence="2" key="2">
    <citation type="submission" date="2025-08" db="UniProtKB">
        <authorList>
            <consortium name="Ensembl"/>
        </authorList>
    </citation>
    <scope>IDENTIFICATION</scope>
</reference>
<evidence type="ECO:0000313" key="3">
    <source>
        <dbReference type="Proteomes" id="UP000694397"/>
    </source>
</evidence>
<protein>
    <recommendedName>
        <fullName evidence="1">Ig-like domain-containing protein</fullName>
    </recommendedName>
</protein>
<dbReference type="Proteomes" id="UP000694397">
    <property type="component" value="Chromosome 3"/>
</dbReference>
<dbReference type="InterPro" id="IPR036179">
    <property type="entry name" value="Ig-like_dom_sf"/>
</dbReference>
<proteinExistence type="predicted"/>
<name>A0A8C9WQF4_SCLFO</name>
<reference evidence="2 3" key="1">
    <citation type="submission" date="2019-04" db="EMBL/GenBank/DDBJ databases">
        <authorList>
            <consortium name="Wellcome Sanger Institute Data Sharing"/>
        </authorList>
    </citation>
    <scope>NUCLEOTIDE SEQUENCE [LARGE SCALE GENOMIC DNA]</scope>
</reference>
<feature type="domain" description="Ig-like" evidence="1">
    <location>
        <begin position="8"/>
        <end position="101"/>
    </location>
</feature>
<dbReference type="OrthoDB" id="10045578at2759"/>
<dbReference type="PROSITE" id="PS50835">
    <property type="entry name" value="IG_LIKE"/>
    <property type="match status" value="1"/>
</dbReference>
<evidence type="ECO:0000313" key="2">
    <source>
        <dbReference type="Ensembl" id="ENSSFOP00015077211.1"/>
    </source>
</evidence>
<dbReference type="InterPro" id="IPR013783">
    <property type="entry name" value="Ig-like_fold"/>
</dbReference>
<dbReference type="Ensembl" id="ENSSFOT00015039598.1">
    <property type="protein sequence ID" value="ENSSFOP00015077211.1"/>
    <property type="gene ID" value="ENSSFOG00015027277.1"/>
</dbReference>
<reference evidence="2" key="3">
    <citation type="submission" date="2025-09" db="UniProtKB">
        <authorList>
            <consortium name="Ensembl"/>
        </authorList>
    </citation>
    <scope>IDENTIFICATION</scope>
</reference>
<evidence type="ECO:0000259" key="1">
    <source>
        <dbReference type="PROSITE" id="PS50835"/>
    </source>
</evidence>
<dbReference type="InterPro" id="IPR007110">
    <property type="entry name" value="Ig-like_dom"/>
</dbReference>
<dbReference type="SUPFAM" id="SSF48726">
    <property type="entry name" value="Immunoglobulin"/>
    <property type="match status" value="1"/>
</dbReference>